<evidence type="ECO:0000259" key="1">
    <source>
        <dbReference type="PROSITE" id="PS51832"/>
    </source>
</evidence>
<dbReference type="KEGG" id="emt:CPZ25_008340"/>
<protein>
    <submittedName>
        <fullName evidence="2">HD domain-containing protein</fullName>
    </submittedName>
</protein>
<gene>
    <name evidence="2" type="ORF">CPZ25_008340</name>
</gene>
<dbReference type="Proteomes" id="UP000218387">
    <property type="component" value="Chromosome"/>
</dbReference>
<dbReference type="Pfam" id="PF13487">
    <property type="entry name" value="HD_5"/>
    <property type="match status" value="1"/>
</dbReference>
<dbReference type="InterPro" id="IPR052020">
    <property type="entry name" value="Cyclic_di-GMP/3'3'-cGAMP_PDE"/>
</dbReference>
<reference evidence="2 3" key="1">
    <citation type="submission" date="2018-05" db="EMBL/GenBank/DDBJ databases">
        <title>Genome comparison of Eubacterium sp.</title>
        <authorList>
            <person name="Feng Y."/>
            <person name="Sanchez-Andrea I."/>
            <person name="Stams A.J.M."/>
            <person name="De Vos W.M."/>
        </authorList>
    </citation>
    <scope>NUCLEOTIDE SEQUENCE [LARGE SCALE GENOMIC DNA]</scope>
    <source>
        <strain evidence="2 3">YI</strain>
    </source>
</reference>
<dbReference type="InterPro" id="IPR003607">
    <property type="entry name" value="HD/PDEase_dom"/>
</dbReference>
<dbReference type="PROSITE" id="PS51832">
    <property type="entry name" value="HD_GYP"/>
    <property type="match status" value="1"/>
</dbReference>
<accession>A0A4P9C746</accession>
<keyword evidence="3" id="KW-1185">Reference proteome</keyword>
<dbReference type="SUPFAM" id="SSF109604">
    <property type="entry name" value="HD-domain/PDEase-like"/>
    <property type="match status" value="1"/>
</dbReference>
<dbReference type="RefSeq" id="WP_058693714.1">
    <property type="nucleotide sequence ID" value="NZ_CP029487.1"/>
</dbReference>
<dbReference type="PANTHER" id="PTHR45228">
    <property type="entry name" value="CYCLIC DI-GMP PHOSPHODIESTERASE TM_0186-RELATED"/>
    <property type="match status" value="1"/>
</dbReference>
<sequence length="178" mass="20055">MLKELTRAAQQCPKDVQQHNRRTGQIIRALLIEAGRGELVELWRLEQSGPCDYHDIGKGSSDSDPLAHCSRGAALFSYAYEEALDGRERIFCSIACDLCRYHHERWDGTGGPGHLYGEDIPIIARAGAVADAWDHLSMDNPQMPTAQKHEKIKQRAGFWYDPELVAALERLFPAWPVE</sequence>
<dbReference type="CDD" id="cd00077">
    <property type="entry name" value="HDc"/>
    <property type="match status" value="1"/>
</dbReference>
<dbReference type="InterPro" id="IPR037522">
    <property type="entry name" value="HD_GYP_dom"/>
</dbReference>
<organism evidence="2 3">
    <name type="scientific">Eubacterium maltosivorans</name>
    <dbReference type="NCBI Taxonomy" id="2041044"/>
    <lineage>
        <taxon>Bacteria</taxon>
        <taxon>Bacillati</taxon>
        <taxon>Bacillota</taxon>
        <taxon>Clostridia</taxon>
        <taxon>Eubacteriales</taxon>
        <taxon>Eubacteriaceae</taxon>
        <taxon>Eubacterium</taxon>
    </lineage>
</organism>
<evidence type="ECO:0000313" key="2">
    <source>
        <dbReference type="EMBL" id="QCT71338.1"/>
    </source>
</evidence>
<feature type="domain" description="HD-GYP" evidence="1">
    <location>
        <begin position="1"/>
        <end position="178"/>
    </location>
</feature>
<dbReference type="AlphaFoldDB" id="A0A4P9C746"/>
<evidence type="ECO:0000313" key="3">
    <source>
        <dbReference type="Proteomes" id="UP000218387"/>
    </source>
</evidence>
<proteinExistence type="predicted"/>
<name>A0A4P9C746_EUBML</name>
<dbReference type="EMBL" id="CP029487">
    <property type="protein sequence ID" value="QCT71338.1"/>
    <property type="molecule type" value="Genomic_DNA"/>
</dbReference>
<dbReference type="Gene3D" id="1.10.3210.10">
    <property type="entry name" value="Hypothetical protein af1432"/>
    <property type="match status" value="1"/>
</dbReference>